<evidence type="ECO:0000313" key="2">
    <source>
        <dbReference type="EMBL" id="AXX99143.1"/>
    </source>
</evidence>
<organism evidence="2 3">
    <name type="scientific">Profundibacter amoris</name>
    <dbReference type="NCBI Taxonomy" id="2171755"/>
    <lineage>
        <taxon>Bacteria</taxon>
        <taxon>Pseudomonadati</taxon>
        <taxon>Pseudomonadota</taxon>
        <taxon>Alphaproteobacteria</taxon>
        <taxon>Rhodobacterales</taxon>
        <taxon>Paracoccaceae</taxon>
        <taxon>Profundibacter</taxon>
    </lineage>
</organism>
<keyword evidence="1" id="KW-0732">Signal</keyword>
<feature type="signal peptide" evidence="1">
    <location>
        <begin position="1"/>
        <end position="26"/>
    </location>
</feature>
<sequence>MKINRFVTYALLALSLLFTSATTVSALDRRVRIVNETGYTIVRFYGSNKGSDSWEEDILGSDVLPSGSSVNINFDDGSGYCKFDFKAVFDDGDVLVKKNINICKIGTFTYN</sequence>
<dbReference type="EMBL" id="CP032125">
    <property type="protein sequence ID" value="AXX99143.1"/>
    <property type="molecule type" value="Genomic_DNA"/>
</dbReference>
<dbReference type="OrthoDB" id="4736977at2"/>
<dbReference type="Proteomes" id="UP000261704">
    <property type="component" value="Chromosome"/>
</dbReference>
<dbReference type="RefSeq" id="WP_118943796.1">
    <property type="nucleotide sequence ID" value="NZ_CP032125.1"/>
</dbReference>
<proteinExistence type="predicted"/>
<keyword evidence="3" id="KW-1185">Reference proteome</keyword>
<feature type="chain" id="PRO_5016897100" description="Argininosuccinate lyase" evidence="1">
    <location>
        <begin position="27"/>
        <end position="111"/>
    </location>
</feature>
<dbReference type="KEGG" id="pamo:BAR1_15095"/>
<dbReference type="AlphaFoldDB" id="A0A347UJW5"/>
<protein>
    <recommendedName>
        <fullName evidence="4">Argininosuccinate lyase</fullName>
    </recommendedName>
</protein>
<reference evidence="2 3" key="1">
    <citation type="submission" date="2018-09" db="EMBL/GenBank/DDBJ databases">
        <title>Profundibacter amoris BAR1 gen. nov., sp. nov., a new member of the Roseobacter clade isolated at Lokis Castle Vent Field on the Arctic Mid-Oceanic Ridge.</title>
        <authorList>
            <person name="Le Moine Bauer S."/>
            <person name="Sjoeberg A.G."/>
            <person name="L'Haridon S."/>
            <person name="Stokke R."/>
            <person name="Roalkvam I."/>
            <person name="Steen I.H."/>
            <person name="Dahle H."/>
        </authorList>
    </citation>
    <scope>NUCLEOTIDE SEQUENCE [LARGE SCALE GENOMIC DNA]</scope>
    <source>
        <strain evidence="2 3">BAR1</strain>
    </source>
</reference>
<evidence type="ECO:0000256" key="1">
    <source>
        <dbReference type="SAM" id="SignalP"/>
    </source>
</evidence>
<name>A0A347UJW5_9RHOB</name>
<evidence type="ECO:0008006" key="4">
    <source>
        <dbReference type="Google" id="ProtNLM"/>
    </source>
</evidence>
<gene>
    <name evidence="2" type="ORF">BAR1_15095</name>
</gene>
<evidence type="ECO:0000313" key="3">
    <source>
        <dbReference type="Proteomes" id="UP000261704"/>
    </source>
</evidence>
<accession>A0A347UJW5</accession>